<evidence type="ECO:0000259" key="3">
    <source>
        <dbReference type="PROSITE" id="PS50968"/>
    </source>
</evidence>
<organism evidence="5 6">
    <name type="scientific">Candidatus Methanoperedens nitratireducens</name>
    <dbReference type="NCBI Taxonomy" id="1392998"/>
    <lineage>
        <taxon>Archaea</taxon>
        <taxon>Methanobacteriati</taxon>
        <taxon>Methanobacteriota</taxon>
        <taxon>Stenosarchaea group</taxon>
        <taxon>Methanomicrobia</taxon>
        <taxon>Methanosarcinales</taxon>
        <taxon>ANME-2 cluster</taxon>
        <taxon>Candidatus Methanoperedentaceae</taxon>
        <taxon>Candidatus Methanoperedens</taxon>
    </lineage>
</organism>
<feature type="domain" description="Pyruvate carboxyltransferase" evidence="4">
    <location>
        <begin position="41"/>
        <end position="301"/>
    </location>
</feature>
<dbReference type="Pfam" id="PF00364">
    <property type="entry name" value="Biotin_lipoyl"/>
    <property type="match status" value="1"/>
</dbReference>
<name>A0A062UTB0_9EURY</name>
<dbReference type="NCBIfam" id="TIGR01108">
    <property type="entry name" value="oadA"/>
    <property type="match status" value="1"/>
</dbReference>
<keyword evidence="6" id="KW-1185">Reference proteome</keyword>
<dbReference type="Proteomes" id="UP000027153">
    <property type="component" value="Unassembled WGS sequence"/>
</dbReference>
<evidence type="ECO:0000256" key="1">
    <source>
        <dbReference type="ARBA" id="ARBA00001941"/>
    </source>
</evidence>
<dbReference type="EC" id="6.4.1.1" evidence="5"/>
<feature type="domain" description="Lipoyl-binding" evidence="3">
    <location>
        <begin position="534"/>
        <end position="609"/>
    </location>
</feature>
<dbReference type="GO" id="GO:0016740">
    <property type="term" value="F:transferase activity"/>
    <property type="evidence" value="ECO:0007669"/>
    <property type="project" value="UniProtKB-KW"/>
</dbReference>
<dbReference type="InterPro" id="IPR055268">
    <property type="entry name" value="PCB-like"/>
</dbReference>
<keyword evidence="5" id="KW-0670">Pyruvate</keyword>
<dbReference type="PANTHER" id="PTHR43778:SF2">
    <property type="entry name" value="PYRUVATE CARBOXYLASE, MITOCHONDRIAL"/>
    <property type="match status" value="1"/>
</dbReference>
<dbReference type="CDD" id="cd07937">
    <property type="entry name" value="DRE_TIM_PC_TC_5S"/>
    <property type="match status" value="1"/>
</dbReference>
<keyword evidence="5" id="KW-0436">Ligase</keyword>
<dbReference type="PANTHER" id="PTHR43778">
    <property type="entry name" value="PYRUVATE CARBOXYLASE"/>
    <property type="match status" value="1"/>
</dbReference>
<dbReference type="SUPFAM" id="SSF89000">
    <property type="entry name" value="post-HMGL domain-like"/>
    <property type="match status" value="1"/>
</dbReference>
<evidence type="ECO:0000313" key="5">
    <source>
        <dbReference type="EMBL" id="KCZ70291.1"/>
    </source>
</evidence>
<dbReference type="PROSITE" id="PS50991">
    <property type="entry name" value="PYR_CT"/>
    <property type="match status" value="1"/>
</dbReference>
<dbReference type="Pfam" id="PF00682">
    <property type="entry name" value="HMGL-like"/>
    <property type="match status" value="1"/>
</dbReference>
<dbReference type="GO" id="GO:0005737">
    <property type="term" value="C:cytoplasm"/>
    <property type="evidence" value="ECO:0007669"/>
    <property type="project" value="TreeGrafter"/>
</dbReference>
<dbReference type="GO" id="GO:0004736">
    <property type="term" value="F:pyruvate carboxylase activity"/>
    <property type="evidence" value="ECO:0007669"/>
    <property type="project" value="UniProtKB-EC"/>
</dbReference>
<dbReference type="GO" id="GO:0006094">
    <property type="term" value="P:gluconeogenesis"/>
    <property type="evidence" value="ECO:0007669"/>
    <property type="project" value="TreeGrafter"/>
</dbReference>
<dbReference type="InterPro" id="IPR011053">
    <property type="entry name" value="Single_hybrid_motif"/>
</dbReference>
<dbReference type="Gene3D" id="3.20.20.70">
    <property type="entry name" value="Aldolase class I"/>
    <property type="match status" value="1"/>
</dbReference>
<dbReference type="InterPro" id="IPR001882">
    <property type="entry name" value="Biotin_BS"/>
</dbReference>
<dbReference type="CDD" id="cd06850">
    <property type="entry name" value="biotinyl_domain"/>
    <property type="match status" value="1"/>
</dbReference>
<dbReference type="GO" id="GO:0008948">
    <property type="term" value="F:oxaloacetate decarboxylase activity"/>
    <property type="evidence" value="ECO:0007669"/>
    <property type="project" value="InterPro"/>
</dbReference>
<dbReference type="FunFam" id="2.40.50.100:FF:000003">
    <property type="entry name" value="Acetyl-CoA carboxylase biotin carboxyl carrier protein"/>
    <property type="match status" value="1"/>
</dbReference>
<dbReference type="InterPro" id="IPR013785">
    <property type="entry name" value="Aldolase_TIM"/>
</dbReference>
<dbReference type="InterPro" id="IPR003379">
    <property type="entry name" value="Carboxylase_cons_dom"/>
</dbReference>
<keyword evidence="2" id="KW-0092">Biotin</keyword>
<evidence type="ECO:0000256" key="2">
    <source>
        <dbReference type="ARBA" id="ARBA00023267"/>
    </source>
</evidence>
<evidence type="ECO:0000313" key="6">
    <source>
        <dbReference type="Proteomes" id="UP000027153"/>
    </source>
</evidence>
<evidence type="ECO:0000259" key="4">
    <source>
        <dbReference type="PROSITE" id="PS50991"/>
    </source>
</evidence>
<dbReference type="PROSITE" id="PS00188">
    <property type="entry name" value="BIOTIN"/>
    <property type="match status" value="1"/>
</dbReference>
<dbReference type="AlphaFoldDB" id="A0A062UTB0"/>
<keyword evidence="5" id="KW-0808">Transferase</keyword>
<dbReference type="GO" id="GO:0006814">
    <property type="term" value="P:sodium ion transport"/>
    <property type="evidence" value="ECO:0007669"/>
    <property type="project" value="InterPro"/>
</dbReference>
<dbReference type="Pfam" id="PF02436">
    <property type="entry name" value="PYC_OADA"/>
    <property type="match status" value="1"/>
</dbReference>
<dbReference type="InterPro" id="IPR000891">
    <property type="entry name" value="PYR_CT"/>
</dbReference>
<comment type="cofactor">
    <cofactor evidence="1">
        <name>Co(2+)</name>
        <dbReference type="ChEBI" id="CHEBI:48828"/>
    </cofactor>
</comment>
<feature type="non-terminal residue" evidence="5">
    <location>
        <position position="1"/>
    </location>
</feature>
<dbReference type="SUPFAM" id="SSF51569">
    <property type="entry name" value="Aldolase"/>
    <property type="match status" value="1"/>
</dbReference>
<sequence>QLLNKILLTYQFTIILALDYRKYHKLNNYTAKYGLEIMAQVKLTDTTLRDAHQSLIATRMRTRDMLPIAEKLDEAGFFSLEVWGGATFDSSIRYLNEDPWDRLRALKKTVKKTPLQMLLRGQNLVGYRHYSDDIVIKFVEHAAESGVDIFRIFDAVNDIRNMEVAIKTAKRMDAHVQGTVCYTISPVHPIPLYVKMAKELQAMGCDSLCIKDMAGLISPQCAFDLTKALKKEISIPVDLHSHCTSGMAPMSYLFACQAGIDILDTAFSPLAWGTSQPPTETIVAALQGTPYDTHLDLSLLTEIKKYFEEIKEKYRGILDPISERIDTDVLKYQIPGGMLSNLVSQLKEQNALDKYDAVLAEMPKVREELGYPPLVTPTSQIVGTQAVLNVLMGERYKVVPKEAKDYVKGLYGCTPAPISRELITKILGDEQPITCRPADLLPPELDKVTEEAYALGIVKKPEDILTYALYPAIAPRFLRGEAREEALLAPKQNNDNEKAAPLPTEFKIEVDGDIFDVRIVSAGGAGVAIKEITQRPENMDGAICASMQGMVLKVKVKKGDSVGKGDVVLVLEAMKMENNIHAPHEGTVKDIFIKEGSTVSAGDALLIIG</sequence>
<dbReference type="InterPro" id="IPR005776">
    <property type="entry name" value="OadA"/>
</dbReference>
<dbReference type="Gene3D" id="2.40.50.100">
    <property type="match status" value="1"/>
</dbReference>
<accession>A0A062UTB0</accession>
<dbReference type="PROSITE" id="PS50968">
    <property type="entry name" value="BIOTINYL_LIPOYL"/>
    <property type="match status" value="1"/>
</dbReference>
<reference evidence="5 6" key="1">
    <citation type="journal article" date="2013" name="Nature">
        <title>Anaerobic oxidation of methane coupled to nitrate reduction in a novel archaeal lineage.</title>
        <authorList>
            <person name="Haroon M.F."/>
            <person name="Hu S."/>
            <person name="Shi Y."/>
            <person name="Imelfort M."/>
            <person name="Keller J."/>
            <person name="Hugenholtz P."/>
            <person name="Yuan Z."/>
            <person name="Tyson G.W."/>
        </authorList>
    </citation>
    <scope>NUCLEOTIDE SEQUENCE [LARGE SCALE GENOMIC DNA]</scope>
    <source>
        <strain evidence="5 6">ANME-2d</strain>
    </source>
</reference>
<dbReference type="EMBL" id="JMIY01000010">
    <property type="protein sequence ID" value="KCZ70291.1"/>
    <property type="molecule type" value="Genomic_DNA"/>
</dbReference>
<protein>
    <submittedName>
        <fullName evidence="5">Pyruvate/oxaloacetate carboxyltransferase</fullName>
        <ecNumber evidence="5">6.4.1.1</ecNumber>
    </submittedName>
</protein>
<gene>
    <name evidence="5" type="ORF">ANME2D_03481</name>
</gene>
<proteinExistence type="predicted"/>
<dbReference type="NCBIfam" id="NF006761">
    <property type="entry name" value="PRK09282.1"/>
    <property type="match status" value="1"/>
</dbReference>
<comment type="caution">
    <text evidence="5">The sequence shown here is derived from an EMBL/GenBank/DDBJ whole genome shotgun (WGS) entry which is preliminary data.</text>
</comment>
<dbReference type="SUPFAM" id="SSF51230">
    <property type="entry name" value="Single hybrid motif"/>
    <property type="match status" value="1"/>
</dbReference>
<dbReference type="InterPro" id="IPR000089">
    <property type="entry name" value="Biotin_lipoyl"/>
</dbReference>